<dbReference type="RefSeq" id="WP_058895129.1">
    <property type="nucleotide sequence ID" value="NZ_CP024996.1"/>
</dbReference>
<reference evidence="1 2" key="1">
    <citation type="submission" date="2017-11" db="EMBL/GenBank/DDBJ databases">
        <title>Complete genome sequence of Herbaspirillum rubrisubalbicans DSM 11543.</title>
        <authorList>
            <person name="Chen M."/>
            <person name="An Q."/>
        </authorList>
    </citation>
    <scope>NUCLEOTIDE SEQUENCE [LARGE SCALE GENOMIC DNA]</scope>
    <source>
        <strain evidence="1 2">DSM 11543</strain>
    </source>
</reference>
<proteinExistence type="predicted"/>
<keyword evidence="1" id="KW-0378">Hydrolase</keyword>
<dbReference type="AlphaFoldDB" id="A0AAD0XH03"/>
<organism evidence="1 2">
    <name type="scientific">Herbaspirillum rubrisubalbicans</name>
    <dbReference type="NCBI Taxonomy" id="80842"/>
    <lineage>
        <taxon>Bacteria</taxon>
        <taxon>Pseudomonadati</taxon>
        <taxon>Pseudomonadota</taxon>
        <taxon>Betaproteobacteria</taxon>
        <taxon>Burkholderiales</taxon>
        <taxon>Oxalobacteraceae</taxon>
        <taxon>Herbaspirillum</taxon>
    </lineage>
</organism>
<protein>
    <submittedName>
        <fullName evidence="1">HNH endonuclease</fullName>
    </submittedName>
</protein>
<keyword evidence="1" id="KW-0255">Endonuclease</keyword>
<name>A0AAD0XH03_9BURK</name>
<keyword evidence="1" id="KW-0540">Nuclease</keyword>
<dbReference type="REBASE" id="276684">
    <property type="entry name" value="Hru11543ORF9335P"/>
</dbReference>
<dbReference type="EMBL" id="CP024996">
    <property type="protein sequence ID" value="AYR24023.1"/>
    <property type="molecule type" value="Genomic_DNA"/>
</dbReference>
<dbReference type="GO" id="GO:0004519">
    <property type="term" value="F:endonuclease activity"/>
    <property type="evidence" value="ECO:0007669"/>
    <property type="project" value="UniProtKB-KW"/>
</dbReference>
<sequence length="234" mass="26503">MTTDPKLLEAAQKVTAHRAKVVINHIIEHGHVTTEELKENYGYNHPPRAAGDVRDQGIPLETFKVKGSDGRSIGAYRFGDPSKIENGKLGGRKILPKHLKKALIEQFGARCAISTEQYDQSHLQIDHRIPYRISGDDADSERNPADFMLLSGAAQRQKSWACEHCQNFIVIKSLATCQSCYWAYPERHTHVAMKDEFRVDLVFSGTDILKYKSLEERARQNSSSVQEEIKKLIE</sequence>
<accession>A0AAD0XH03</accession>
<gene>
    <name evidence="1" type="ORF">RC54_09340</name>
</gene>
<dbReference type="Proteomes" id="UP000269199">
    <property type="component" value="Chromosome"/>
</dbReference>
<evidence type="ECO:0000313" key="1">
    <source>
        <dbReference type="EMBL" id="AYR24023.1"/>
    </source>
</evidence>
<evidence type="ECO:0000313" key="2">
    <source>
        <dbReference type="Proteomes" id="UP000269199"/>
    </source>
</evidence>